<keyword evidence="3" id="KW-1185">Reference proteome</keyword>
<name>A0ABS0ARQ2_9GAMM</name>
<feature type="signal peptide" evidence="1">
    <location>
        <begin position="1"/>
        <end position="22"/>
    </location>
</feature>
<comment type="caution">
    <text evidence="2">The sequence shown here is derived from an EMBL/GenBank/DDBJ whole genome shotgun (WGS) entry which is preliminary data.</text>
</comment>
<evidence type="ECO:0000313" key="3">
    <source>
        <dbReference type="Proteomes" id="UP000662703"/>
    </source>
</evidence>
<proteinExistence type="predicted"/>
<evidence type="ECO:0008006" key="4">
    <source>
        <dbReference type="Google" id="ProtNLM"/>
    </source>
</evidence>
<reference evidence="2 3" key="1">
    <citation type="submission" date="2012-09" db="EMBL/GenBank/DDBJ databases">
        <title>Genome Sequence of alkane-degrading Bacterium Alcanivorax sp. 521-1.</title>
        <authorList>
            <person name="Lai Q."/>
            <person name="Shao Z."/>
        </authorList>
    </citation>
    <scope>NUCLEOTIDE SEQUENCE [LARGE SCALE GENOMIC DNA]</scope>
    <source>
        <strain evidence="2 3">521-1</strain>
    </source>
</reference>
<dbReference type="Gene3D" id="2.60.40.4070">
    <property type="match status" value="1"/>
</dbReference>
<protein>
    <recommendedName>
        <fullName evidence="4">FlgD Ig-like domain-containing protein</fullName>
    </recommendedName>
</protein>
<evidence type="ECO:0000313" key="2">
    <source>
        <dbReference type="EMBL" id="MBF5056818.1"/>
    </source>
</evidence>
<gene>
    <name evidence="2" type="ORF">Y5W_02112</name>
</gene>
<dbReference type="Proteomes" id="UP000662703">
    <property type="component" value="Unassembled WGS sequence"/>
</dbReference>
<dbReference type="RefSeq" id="WP_194865203.1">
    <property type="nucleotide sequence ID" value="NZ_ARXX01000030.1"/>
</dbReference>
<evidence type="ECO:0000256" key="1">
    <source>
        <dbReference type="SAM" id="SignalP"/>
    </source>
</evidence>
<feature type="chain" id="PRO_5045126027" description="FlgD Ig-like domain-containing protein" evidence="1">
    <location>
        <begin position="23"/>
        <end position="361"/>
    </location>
</feature>
<dbReference type="EMBL" id="ARXX01000030">
    <property type="protein sequence ID" value="MBF5056818.1"/>
    <property type="molecule type" value="Genomic_DNA"/>
</dbReference>
<accession>A0ABS0ARQ2</accession>
<sequence length="361" mass="39508">MKQTLARTAIALAGVLPLVASAGVAIGDYRTPTFNVAQDKPFLIPVIVDEAGEVSVAIFSPDGDEVRVLAARQAGKGETLNFAWDGKDSQGKTVPNEAWLPRVTLETQDGESVFDPSRNSGGEVIDAIVPDFGRRGDLSFTLDAPSRLLVRAGLKSGPLMRTMVNWAPRAAGKNRVAWNGFDHDNQVKLLDDPRLGVLVTGYRLPDHTIITEGGDDDYLAWRGEKGWESAMPDMSEVPLARGGERLSRHYFLPRAVEAEPRVKVSLSGEMKPLSDDRYVVSGKTIVKVDMDKSSEWAMAQSQYEIGFFIDGDFVAEEEQGYVPLSWQLDTDYLDKGEHLLTVNVSGFNGAVGIRSLKLIKE</sequence>
<organism evidence="2 3">
    <name type="scientific">Alloalcanivorax profundimaris</name>
    <dbReference type="NCBI Taxonomy" id="2735259"/>
    <lineage>
        <taxon>Bacteria</taxon>
        <taxon>Pseudomonadati</taxon>
        <taxon>Pseudomonadota</taxon>
        <taxon>Gammaproteobacteria</taxon>
        <taxon>Oceanospirillales</taxon>
        <taxon>Alcanivoracaceae</taxon>
        <taxon>Alloalcanivorax</taxon>
    </lineage>
</organism>
<keyword evidence="1" id="KW-0732">Signal</keyword>